<dbReference type="Proteomes" id="UP001314263">
    <property type="component" value="Unassembled WGS sequence"/>
</dbReference>
<feature type="domain" description="Right handed beta helix" evidence="1">
    <location>
        <begin position="543"/>
        <end position="629"/>
    </location>
</feature>
<dbReference type="EMBL" id="CAUYUE010000015">
    <property type="protein sequence ID" value="CAK0786777.1"/>
    <property type="molecule type" value="Genomic_DNA"/>
</dbReference>
<dbReference type="Pfam" id="PF13229">
    <property type="entry name" value="Beta_helix"/>
    <property type="match status" value="1"/>
</dbReference>
<gene>
    <name evidence="2" type="ORF">CVIRNUC_009991</name>
</gene>
<sequence>MSGLEPGQLVEWLHVYERQTHEVQQLMEIAPGCPELPDLLCTIRQAIETAISMLEGPPDLGTCALDGATHTVDCSPIPMDLSALPPSKVAQHITAIQQRAAMLGSGPLEWAVGARCQAREGNEGKWRRAVIEGISPSGRYLIEWLPSAREECFEVDLADLRLVPPIAGAFWTPLQPPPHDPTLPLYPVAYSDEEKQAQREAFDKERQGLMDAIAAGKSGYTFPPGVYRQKEKIILEGTKDFTLTMANVELVTEIVGFFYLHDNHNVTVRGPLALDAEPFRFSQCEVTGSDGETYLELCPMPGYEPPSAEGKFLVFDTQGRSFPTGQVWPQGIEDVGNGRYRMKLDKDTLSIPGLAQPGSYLTMHGGPAGFVLNCNHGVTTIEHVRGYCGGEVSGPQGDSQDRYINMRGMRRPGTNRLFSGVRFFQVWYEGGSFMMDRCEVAYNDDDLSDIFTWLGFTVANASSGRHVLCSGPGWPPGHELTFYDCRTLETVGVARLKSREECRDKAALEELNAALKAAGMPEKHLDGFWIYELDQEVKINSLTLIDSREGKAQRMSVTNSYFHDGLNCGINLRGAHEVLIANSHSERTRTGGVVAMEDFWWGEGGFPGDVVLRNNTVHNAYYQKDEGPAICAFATGLDDHPSGCPIQSARVVGNLAGDLHGPAFSVTQCANVTICGNLPAEPLLSSYSDTSITTE</sequence>
<dbReference type="InterPro" id="IPR011050">
    <property type="entry name" value="Pectin_lyase_fold/virulence"/>
</dbReference>
<keyword evidence="3" id="KW-1185">Reference proteome</keyword>
<dbReference type="SUPFAM" id="SSF51126">
    <property type="entry name" value="Pectin lyase-like"/>
    <property type="match status" value="1"/>
</dbReference>
<comment type="caution">
    <text evidence="2">The sequence shown here is derived from an EMBL/GenBank/DDBJ whole genome shotgun (WGS) entry which is preliminary data.</text>
</comment>
<evidence type="ECO:0000313" key="3">
    <source>
        <dbReference type="Proteomes" id="UP001314263"/>
    </source>
</evidence>
<name>A0AAV1IKP8_9CHLO</name>
<dbReference type="InterPro" id="IPR012334">
    <property type="entry name" value="Pectin_lyas_fold"/>
</dbReference>
<proteinExistence type="predicted"/>
<evidence type="ECO:0000313" key="2">
    <source>
        <dbReference type="EMBL" id="CAK0786777.1"/>
    </source>
</evidence>
<accession>A0AAV1IKP8</accession>
<reference evidence="2 3" key="1">
    <citation type="submission" date="2023-10" db="EMBL/GenBank/DDBJ databases">
        <authorList>
            <person name="Maclean D."/>
            <person name="Macfadyen A."/>
        </authorList>
    </citation>
    <scope>NUCLEOTIDE SEQUENCE [LARGE SCALE GENOMIC DNA]</scope>
</reference>
<evidence type="ECO:0000259" key="1">
    <source>
        <dbReference type="Pfam" id="PF13229"/>
    </source>
</evidence>
<dbReference type="CDD" id="cd04508">
    <property type="entry name" value="Tudor_SF"/>
    <property type="match status" value="1"/>
</dbReference>
<protein>
    <recommendedName>
        <fullName evidence="1">Right handed beta helix domain-containing protein</fullName>
    </recommendedName>
</protein>
<dbReference type="AlphaFoldDB" id="A0AAV1IKP8"/>
<organism evidence="2 3">
    <name type="scientific">Coccomyxa viridis</name>
    <dbReference type="NCBI Taxonomy" id="1274662"/>
    <lineage>
        <taxon>Eukaryota</taxon>
        <taxon>Viridiplantae</taxon>
        <taxon>Chlorophyta</taxon>
        <taxon>core chlorophytes</taxon>
        <taxon>Trebouxiophyceae</taxon>
        <taxon>Trebouxiophyceae incertae sedis</taxon>
        <taxon>Coccomyxaceae</taxon>
        <taxon>Coccomyxa</taxon>
    </lineage>
</organism>
<dbReference type="Gene3D" id="2.160.20.10">
    <property type="entry name" value="Single-stranded right-handed beta-helix, Pectin lyase-like"/>
    <property type="match status" value="1"/>
</dbReference>
<dbReference type="InterPro" id="IPR039448">
    <property type="entry name" value="Beta_helix"/>
</dbReference>